<evidence type="ECO:0000256" key="1">
    <source>
        <dbReference type="SAM" id="MobiDB-lite"/>
    </source>
</evidence>
<feature type="region of interest" description="Disordered" evidence="1">
    <location>
        <begin position="1"/>
        <end position="48"/>
    </location>
</feature>
<evidence type="ECO:0000313" key="3">
    <source>
        <dbReference type="Proteomes" id="UP000344274"/>
    </source>
</evidence>
<organism evidence="2 3">
    <name type="scientific">Pseudomonas fluorescens</name>
    <dbReference type="NCBI Taxonomy" id="294"/>
    <lineage>
        <taxon>Bacteria</taxon>
        <taxon>Pseudomonadati</taxon>
        <taxon>Pseudomonadota</taxon>
        <taxon>Gammaproteobacteria</taxon>
        <taxon>Pseudomonadales</taxon>
        <taxon>Pseudomonadaceae</taxon>
        <taxon>Pseudomonas</taxon>
    </lineage>
</organism>
<sequence>MHNIPTLSHGTPLADDQGNKPAEQGIKPPQQQRHNQDNSHNDQRGLRGFLASWPNDFTNFGARFLNQYKERLALDRLQAYKGSYSSNSKQCEYAVQDRRSRKVLIANNANNHQSDYYKPLEEIETRALSFSFRSHL</sequence>
<evidence type="ECO:0000313" key="2">
    <source>
        <dbReference type="EMBL" id="VVN04596.1"/>
    </source>
</evidence>
<accession>A0A5E6UVE5</accession>
<dbReference type="AlphaFoldDB" id="A0A5E6UVE5"/>
<proteinExistence type="predicted"/>
<protein>
    <submittedName>
        <fullName evidence="2">Uncharacterized protein</fullName>
    </submittedName>
</protein>
<feature type="compositionally biased region" description="Basic and acidic residues" evidence="1">
    <location>
        <begin position="34"/>
        <end position="45"/>
    </location>
</feature>
<name>A0A5E6UVE5_PSEFL</name>
<reference evidence="2 3" key="1">
    <citation type="submission" date="2019-09" db="EMBL/GenBank/DDBJ databases">
        <authorList>
            <person name="Chandra G."/>
            <person name="Truman W A."/>
        </authorList>
    </citation>
    <scope>NUCLEOTIDE SEQUENCE [LARGE SCALE GENOMIC DNA]</scope>
    <source>
        <strain evidence="2">PS673</strain>
    </source>
</reference>
<gene>
    <name evidence="2" type="ORF">PS673_03477</name>
</gene>
<dbReference type="EMBL" id="CABVHB010000028">
    <property type="protein sequence ID" value="VVN04596.1"/>
    <property type="molecule type" value="Genomic_DNA"/>
</dbReference>
<dbReference type="Proteomes" id="UP000344274">
    <property type="component" value="Unassembled WGS sequence"/>
</dbReference>